<feature type="transmembrane region" description="Helical" evidence="11">
    <location>
        <begin position="125"/>
        <end position="150"/>
    </location>
</feature>
<comment type="similarity">
    <text evidence="2">Belongs to the UPF0053 family.</text>
</comment>
<dbReference type="Pfam" id="PF01595">
    <property type="entry name" value="CNNM"/>
    <property type="match status" value="1"/>
</dbReference>
<feature type="transmembrane region" description="Helical" evidence="11">
    <location>
        <begin position="70"/>
        <end position="88"/>
    </location>
</feature>
<dbReference type="KEGG" id="tes:BW730_04500"/>
<dbReference type="SMART" id="SM01091">
    <property type="entry name" value="CorC_HlyC"/>
    <property type="match status" value="1"/>
</dbReference>
<evidence type="ECO:0000256" key="10">
    <source>
        <dbReference type="PROSITE-ProRule" id="PRU01193"/>
    </source>
</evidence>
<dbReference type="GO" id="GO:0005886">
    <property type="term" value="C:plasma membrane"/>
    <property type="evidence" value="ECO:0007669"/>
    <property type="project" value="UniProtKB-SubCell"/>
</dbReference>
<evidence type="ECO:0000256" key="6">
    <source>
        <dbReference type="ARBA" id="ARBA00022989"/>
    </source>
</evidence>
<dbReference type="InterPro" id="IPR000644">
    <property type="entry name" value="CBS_dom"/>
</dbReference>
<evidence type="ECO:0000256" key="7">
    <source>
        <dbReference type="ARBA" id="ARBA00023122"/>
    </source>
</evidence>
<dbReference type="SUPFAM" id="SSF54631">
    <property type="entry name" value="CBS-domain pair"/>
    <property type="match status" value="1"/>
</dbReference>
<accession>A0A1Q2CLA2</accession>
<dbReference type="PANTHER" id="PTHR22777:SF32">
    <property type="entry name" value="UPF0053 INNER MEMBRANE PROTEIN YFJD"/>
    <property type="match status" value="1"/>
</dbReference>
<keyword evidence="5" id="KW-0677">Repeat</keyword>
<dbReference type="InterPro" id="IPR005170">
    <property type="entry name" value="Transptr-assoc_dom"/>
</dbReference>
<name>A0A1Q2CLA2_9ACTN</name>
<organism evidence="14 15">
    <name type="scientific">Tessaracoccus aquimaris</name>
    <dbReference type="NCBI Taxonomy" id="1332264"/>
    <lineage>
        <taxon>Bacteria</taxon>
        <taxon>Bacillati</taxon>
        <taxon>Actinomycetota</taxon>
        <taxon>Actinomycetes</taxon>
        <taxon>Propionibacteriales</taxon>
        <taxon>Propionibacteriaceae</taxon>
        <taxon>Tessaracoccus</taxon>
    </lineage>
</organism>
<keyword evidence="15" id="KW-1185">Reference proteome</keyword>
<evidence type="ECO:0008006" key="16">
    <source>
        <dbReference type="Google" id="ProtNLM"/>
    </source>
</evidence>
<dbReference type="SMART" id="SM00116">
    <property type="entry name" value="CBS"/>
    <property type="match status" value="2"/>
</dbReference>
<dbReference type="Gene3D" id="3.30.465.10">
    <property type="match status" value="1"/>
</dbReference>
<gene>
    <name evidence="14" type="ORF">BW730_04500</name>
</gene>
<dbReference type="InterPro" id="IPR036318">
    <property type="entry name" value="FAD-bd_PCMH-like_sf"/>
</dbReference>
<dbReference type="Proteomes" id="UP000188145">
    <property type="component" value="Chromosome"/>
</dbReference>
<keyword evidence="3" id="KW-1003">Cell membrane</keyword>
<dbReference type="InterPro" id="IPR002550">
    <property type="entry name" value="CNNM"/>
</dbReference>
<evidence type="ECO:0000259" key="12">
    <source>
        <dbReference type="PROSITE" id="PS51371"/>
    </source>
</evidence>
<protein>
    <recommendedName>
        <fullName evidence="16">Hemolysin</fullName>
    </recommendedName>
</protein>
<keyword evidence="8 10" id="KW-0472">Membrane</keyword>
<dbReference type="PROSITE" id="PS51371">
    <property type="entry name" value="CBS"/>
    <property type="match status" value="2"/>
</dbReference>
<feature type="domain" description="CBS" evidence="12">
    <location>
        <begin position="207"/>
        <end position="267"/>
    </location>
</feature>
<proteinExistence type="inferred from homology"/>
<evidence type="ECO:0000256" key="8">
    <source>
        <dbReference type="ARBA" id="ARBA00023136"/>
    </source>
</evidence>
<dbReference type="PANTHER" id="PTHR22777">
    <property type="entry name" value="HEMOLYSIN-RELATED"/>
    <property type="match status" value="1"/>
</dbReference>
<feature type="domain" description="CNNM transmembrane" evidence="13">
    <location>
        <begin position="1"/>
        <end position="188"/>
    </location>
</feature>
<reference evidence="15" key="1">
    <citation type="submission" date="2017-02" db="EMBL/GenBank/DDBJ databases">
        <title>Tessaracoccus aquaemaris sp. nov., isolated from the intestine of a Korean rockfish, Sebastes schlegelii, in a marine aquaculture pond.</title>
        <authorList>
            <person name="Tak E.J."/>
            <person name="Bae J.-W."/>
        </authorList>
    </citation>
    <scope>NUCLEOTIDE SEQUENCE [LARGE SCALE GENOMIC DNA]</scope>
    <source>
        <strain evidence="15">NSG39</strain>
    </source>
</reference>
<comment type="subcellular location">
    <subcellularLocation>
        <location evidence="1">Cell membrane</location>
        <topology evidence="1">Multi-pass membrane protein</topology>
    </subcellularLocation>
</comment>
<evidence type="ECO:0000256" key="1">
    <source>
        <dbReference type="ARBA" id="ARBA00004651"/>
    </source>
</evidence>
<dbReference type="AlphaFoldDB" id="A0A1Q2CLA2"/>
<dbReference type="EMBL" id="CP019606">
    <property type="protein sequence ID" value="AQP46894.1"/>
    <property type="molecule type" value="Genomic_DNA"/>
</dbReference>
<dbReference type="Gene3D" id="3.10.580.10">
    <property type="entry name" value="CBS-domain"/>
    <property type="match status" value="1"/>
</dbReference>
<dbReference type="CDD" id="cd04590">
    <property type="entry name" value="CBS_pair_CorC_HlyC_assoc"/>
    <property type="match status" value="1"/>
</dbReference>
<evidence type="ECO:0000256" key="4">
    <source>
        <dbReference type="ARBA" id="ARBA00022692"/>
    </source>
</evidence>
<dbReference type="OrthoDB" id="110231at2"/>
<evidence type="ECO:0000259" key="13">
    <source>
        <dbReference type="PROSITE" id="PS51846"/>
    </source>
</evidence>
<dbReference type="Pfam" id="PF03471">
    <property type="entry name" value="CorC_HlyC"/>
    <property type="match status" value="1"/>
</dbReference>
<evidence type="ECO:0000256" key="5">
    <source>
        <dbReference type="ARBA" id="ARBA00022737"/>
    </source>
</evidence>
<dbReference type="RefSeq" id="WP_077685208.1">
    <property type="nucleotide sequence ID" value="NZ_CP019606.1"/>
</dbReference>
<dbReference type="PROSITE" id="PS51846">
    <property type="entry name" value="CNNM"/>
    <property type="match status" value="1"/>
</dbReference>
<evidence type="ECO:0000256" key="3">
    <source>
        <dbReference type="ARBA" id="ARBA00022475"/>
    </source>
</evidence>
<feature type="transmembrane region" description="Helical" evidence="11">
    <location>
        <begin position="6"/>
        <end position="32"/>
    </location>
</feature>
<keyword evidence="7 9" id="KW-0129">CBS domain</keyword>
<evidence type="ECO:0000313" key="14">
    <source>
        <dbReference type="EMBL" id="AQP46894.1"/>
    </source>
</evidence>
<dbReference type="STRING" id="1332264.BW730_04500"/>
<dbReference type="InterPro" id="IPR016169">
    <property type="entry name" value="FAD-bd_PCMH_sub2"/>
</dbReference>
<dbReference type="InterPro" id="IPR044751">
    <property type="entry name" value="Ion_transp-like_CBS"/>
</dbReference>
<dbReference type="InterPro" id="IPR046342">
    <property type="entry name" value="CBS_dom_sf"/>
</dbReference>
<keyword evidence="4 10" id="KW-0812">Transmembrane</keyword>
<evidence type="ECO:0000256" key="2">
    <source>
        <dbReference type="ARBA" id="ARBA00006337"/>
    </source>
</evidence>
<evidence type="ECO:0000256" key="11">
    <source>
        <dbReference type="SAM" id="Phobius"/>
    </source>
</evidence>
<dbReference type="Pfam" id="PF00571">
    <property type="entry name" value="CBS"/>
    <property type="match status" value="2"/>
</dbReference>
<evidence type="ECO:0000313" key="15">
    <source>
        <dbReference type="Proteomes" id="UP000188145"/>
    </source>
</evidence>
<dbReference type="SUPFAM" id="SSF56176">
    <property type="entry name" value="FAD-binding/transporter-associated domain-like"/>
    <property type="match status" value="1"/>
</dbReference>
<evidence type="ECO:0000256" key="9">
    <source>
        <dbReference type="PROSITE-ProRule" id="PRU00703"/>
    </source>
</evidence>
<feature type="transmembrane region" description="Helical" evidence="11">
    <location>
        <begin position="94"/>
        <end position="113"/>
    </location>
</feature>
<dbReference type="FunFam" id="3.10.580.10:FF:000002">
    <property type="entry name" value="Magnesium/cobalt efflux protein CorC"/>
    <property type="match status" value="1"/>
</dbReference>
<keyword evidence="6 10" id="KW-1133">Transmembrane helix</keyword>
<feature type="domain" description="CBS" evidence="12">
    <location>
        <begin position="275"/>
        <end position="332"/>
    </location>
</feature>
<sequence>MSQSEWIELGIALLCAIGASLMAAVETALSVITKSRAERMVEHGERGAERIRLIAQDPAPSINAVMFTRMALETTSIVVASIVMFTQFRADWTRALVTIAIMLVVSFILWGVAPRTLGRQNPEKTLTFFGPLISGLTTVFGPIAQLMILLGNALTPGRGYTDGPFATEAELRDLVDMAEANELIEAGESKMIHSVFELGDTIVKEVMVPRTDMVYIPKDRTLRQLLSLALRSGFSRIPVVGENLDDVLGVIYLKDVTKRIYDYPDAERRESVASLMRPAVFCPDSKPVSELLHDMQLSHSHLVMVVDEFGGTAGLATIEDILEEIVGEIVDEYDQDAPAVADLGGGRYRVSSRLPLDELGALFNLDLDDDDVETVGGLMAKQLNLVPIPGSRTIVGNIELIADRAIGRRHQIGTVLARQLTDEELADESNHEGEDDDD</sequence>
<dbReference type="GO" id="GO:0050660">
    <property type="term" value="F:flavin adenine dinucleotide binding"/>
    <property type="evidence" value="ECO:0007669"/>
    <property type="project" value="InterPro"/>
</dbReference>